<comment type="caution">
    <text evidence="2">The sequence shown here is derived from an EMBL/GenBank/DDBJ whole genome shotgun (WGS) entry which is preliminary data.</text>
</comment>
<evidence type="ECO:0000256" key="1">
    <source>
        <dbReference type="SAM" id="SignalP"/>
    </source>
</evidence>
<gene>
    <name evidence="2" type="ORF">GCM10010946_11190</name>
</gene>
<dbReference type="Proteomes" id="UP000653343">
    <property type="component" value="Unassembled WGS sequence"/>
</dbReference>
<evidence type="ECO:0000313" key="3">
    <source>
        <dbReference type="Proteomes" id="UP000653343"/>
    </source>
</evidence>
<evidence type="ECO:0000313" key="2">
    <source>
        <dbReference type="EMBL" id="GGX35496.1"/>
    </source>
</evidence>
<feature type="signal peptide" evidence="1">
    <location>
        <begin position="1"/>
        <end position="20"/>
    </location>
</feature>
<organism evidence="2 3">
    <name type="scientific">Undibacterium squillarum</name>
    <dbReference type="NCBI Taxonomy" id="1131567"/>
    <lineage>
        <taxon>Bacteria</taxon>
        <taxon>Pseudomonadati</taxon>
        <taxon>Pseudomonadota</taxon>
        <taxon>Betaproteobacteria</taxon>
        <taxon>Burkholderiales</taxon>
        <taxon>Oxalobacteraceae</taxon>
        <taxon>Undibacterium</taxon>
    </lineage>
</organism>
<protein>
    <recommendedName>
        <fullName evidence="4">DUF2225 domain-containing protein</fullName>
    </recommendedName>
</protein>
<keyword evidence="1" id="KW-0732">Signal</keyword>
<proteinExistence type="predicted"/>
<reference evidence="3" key="1">
    <citation type="journal article" date="2019" name="Int. J. Syst. Evol. Microbiol.">
        <title>The Global Catalogue of Microorganisms (GCM) 10K type strain sequencing project: providing services to taxonomists for standard genome sequencing and annotation.</title>
        <authorList>
            <consortium name="The Broad Institute Genomics Platform"/>
            <consortium name="The Broad Institute Genome Sequencing Center for Infectious Disease"/>
            <person name="Wu L."/>
            <person name="Ma J."/>
        </authorList>
    </citation>
    <scope>NUCLEOTIDE SEQUENCE [LARGE SCALE GENOMIC DNA]</scope>
    <source>
        <strain evidence="3">KCTC 23917</strain>
    </source>
</reference>
<accession>A0ABQ2XVW5</accession>
<name>A0ABQ2XVW5_9BURK</name>
<sequence>MRLKTLLASASLMFATHAGASTIRQVKLTCPVGGEKFETVLAGSGTSYGQNLDFRHYGPIISPWPVARCPSNGFIIYKDEFTNEELAQLKPFVASDRYQQMAKRHTNYYLIAQLLKYMNDSPEAIADALLKASWEADDKRYPAYAEEALNAFLQLEQIAAKDDRERIFRQLIAGELERRLQRWEAAEARFKTLISDPALENQERAIVELQLHLVKTRISSTQRVPTLENKKQK</sequence>
<keyword evidence="3" id="KW-1185">Reference proteome</keyword>
<feature type="chain" id="PRO_5045118668" description="DUF2225 domain-containing protein" evidence="1">
    <location>
        <begin position="21"/>
        <end position="233"/>
    </location>
</feature>
<evidence type="ECO:0008006" key="4">
    <source>
        <dbReference type="Google" id="ProtNLM"/>
    </source>
</evidence>
<dbReference type="EMBL" id="BMYU01000002">
    <property type="protein sequence ID" value="GGX35496.1"/>
    <property type="molecule type" value="Genomic_DNA"/>
</dbReference>